<gene>
    <name evidence="1" type="ORF">WOLCODRAFT_162678</name>
</gene>
<name>A0A2H3JM48_WOLCO</name>
<dbReference type="AlphaFoldDB" id="A0A2H3JM48"/>
<reference evidence="1 2" key="1">
    <citation type="journal article" date="2012" name="Science">
        <title>The Paleozoic origin of enzymatic lignin decomposition reconstructed from 31 fungal genomes.</title>
        <authorList>
            <person name="Floudas D."/>
            <person name="Binder M."/>
            <person name="Riley R."/>
            <person name="Barry K."/>
            <person name="Blanchette R.A."/>
            <person name="Henrissat B."/>
            <person name="Martinez A.T."/>
            <person name="Otillar R."/>
            <person name="Spatafora J.W."/>
            <person name="Yadav J.S."/>
            <person name="Aerts A."/>
            <person name="Benoit I."/>
            <person name="Boyd A."/>
            <person name="Carlson A."/>
            <person name="Copeland A."/>
            <person name="Coutinho P.M."/>
            <person name="de Vries R.P."/>
            <person name="Ferreira P."/>
            <person name="Findley K."/>
            <person name="Foster B."/>
            <person name="Gaskell J."/>
            <person name="Glotzer D."/>
            <person name="Gorecki P."/>
            <person name="Heitman J."/>
            <person name="Hesse C."/>
            <person name="Hori C."/>
            <person name="Igarashi K."/>
            <person name="Jurgens J.A."/>
            <person name="Kallen N."/>
            <person name="Kersten P."/>
            <person name="Kohler A."/>
            <person name="Kuees U."/>
            <person name="Kumar T.K.A."/>
            <person name="Kuo A."/>
            <person name="LaButti K."/>
            <person name="Larrondo L.F."/>
            <person name="Lindquist E."/>
            <person name="Ling A."/>
            <person name="Lombard V."/>
            <person name="Lucas S."/>
            <person name="Lundell T."/>
            <person name="Martin R."/>
            <person name="McLaughlin D.J."/>
            <person name="Morgenstern I."/>
            <person name="Morin E."/>
            <person name="Murat C."/>
            <person name="Nagy L.G."/>
            <person name="Nolan M."/>
            <person name="Ohm R.A."/>
            <person name="Patyshakuliyeva A."/>
            <person name="Rokas A."/>
            <person name="Ruiz-Duenas F.J."/>
            <person name="Sabat G."/>
            <person name="Salamov A."/>
            <person name="Samejima M."/>
            <person name="Schmutz J."/>
            <person name="Slot J.C."/>
            <person name="St John F."/>
            <person name="Stenlid J."/>
            <person name="Sun H."/>
            <person name="Sun S."/>
            <person name="Syed K."/>
            <person name="Tsang A."/>
            <person name="Wiebenga A."/>
            <person name="Young D."/>
            <person name="Pisabarro A."/>
            <person name="Eastwood D.C."/>
            <person name="Martin F."/>
            <person name="Cullen D."/>
            <person name="Grigoriev I.V."/>
            <person name="Hibbett D.S."/>
        </authorList>
    </citation>
    <scope>NUCLEOTIDE SEQUENCE [LARGE SCALE GENOMIC DNA]</scope>
    <source>
        <strain evidence="1 2">MD-104</strain>
    </source>
</reference>
<dbReference type="EMBL" id="KB468113">
    <property type="protein sequence ID" value="PCH40943.1"/>
    <property type="molecule type" value="Genomic_DNA"/>
</dbReference>
<dbReference type="Proteomes" id="UP000218811">
    <property type="component" value="Unassembled WGS sequence"/>
</dbReference>
<keyword evidence="2" id="KW-1185">Reference proteome</keyword>
<protein>
    <submittedName>
        <fullName evidence="1">Uncharacterized protein</fullName>
    </submittedName>
</protein>
<accession>A0A2H3JM48</accession>
<proteinExistence type="predicted"/>
<evidence type="ECO:0000313" key="2">
    <source>
        <dbReference type="Proteomes" id="UP000218811"/>
    </source>
</evidence>
<organism evidence="1 2">
    <name type="scientific">Wolfiporia cocos (strain MD-104)</name>
    <name type="common">Brown rot fungus</name>
    <dbReference type="NCBI Taxonomy" id="742152"/>
    <lineage>
        <taxon>Eukaryota</taxon>
        <taxon>Fungi</taxon>
        <taxon>Dikarya</taxon>
        <taxon>Basidiomycota</taxon>
        <taxon>Agaricomycotina</taxon>
        <taxon>Agaricomycetes</taxon>
        <taxon>Polyporales</taxon>
        <taxon>Phaeolaceae</taxon>
        <taxon>Wolfiporia</taxon>
    </lineage>
</organism>
<sequence>MLLLAVEPVMAKSSCSRPPNPTSSRGPAGMAGEWTCGLSAPHLFNIPDGDYTGPVAADLW</sequence>
<evidence type="ECO:0000313" key="1">
    <source>
        <dbReference type="EMBL" id="PCH40943.1"/>
    </source>
</evidence>